<reference evidence="9" key="1">
    <citation type="submission" date="2021-01" db="EMBL/GenBank/DDBJ databases">
        <authorList>
            <person name="Corre E."/>
            <person name="Pelletier E."/>
            <person name="Niang G."/>
            <person name="Scheremetjew M."/>
            <person name="Finn R."/>
            <person name="Kale V."/>
            <person name="Holt S."/>
            <person name="Cochrane G."/>
            <person name="Meng A."/>
            <person name="Brown T."/>
            <person name="Cohen L."/>
        </authorList>
    </citation>
    <scope>NUCLEOTIDE SEQUENCE</scope>
    <source>
        <strain evidence="9">CCMP127</strain>
    </source>
</reference>
<dbReference type="PANTHER" id="PTHR48277:SF1">
    <property type="entry name" value="MITOCHONDRIAL RIBOSOMAL PROTEIN S5"/>
    <property type="match status" value="1"/>
</dbReference>
<dbReference type="Pfam" id="PF00333">
    <property type="entry name" value="Ribosomal_S5"/>
    <property type="match status" value="1"/>
</dbReference>
<dbReference type="SUPFAM" id="SSF54211">
    <property type="entry name" value="Ribosomal protein S5 domain 2-like"/>
    <property type="match status" value="1"/>
</dbReference>
<evidence type="ECO:0000259" key="8">
    <source>
        <dbReference type="PROSITE" id="PS50881"/>
    </source>
</evidence>
<evidence type="ECO:0000256" key="2">
    <source>
        <dbReference type="ARBA" id="ARBA00008945"/>
    </source>
</evidence>
<gene>
    <name evidence="9" type="ORF">ACOF00016_LOCUS11931</name>
</gene>
<dbReference type="PROSITE" id="PS50881">
    <property type="entry name" value="S5_DSRBD"/>
    <property type="match status" value="1"/>
</dbReference>
<sequence>MMMMFQISRRVAQLSRGGSSAIPTGAATYAGDLVSRSFSSGSSRGNSGKSSFRPRRKPSRNYRPVKPGGVKKKDWAPGNDHKFVTVGKVENPKDELEAQFGRLGAAGIKDLRYEALRPEEHTIEDEIRLADYMTAEAGTTEEMAFERRFLYRETPEGRAKFLADIEEAIREGEKISMNFDDDTMRTYKKNPLADKNEFDQLLGEDGEDDEDDDGEDDDRENRIDPNQLAHGEWSELLIGVDRSIKLWRGGRLESYRALMIGGNCNGCGGFGIGKSSDPIKAVDLAGRKAKRNIFFVDRYQNNGLTSHLSGKMNSTKVIIRATDNGLRGNELCMEILMRFGITNAVCKAHGNRHPWNVVRATFKALMTHQSIEEISLKRGKRLVSLDRAMRMRI</sequence>
<dbReference type="InterPro" id="IPR000851">
    <property type="entry name" value="Ribosomal_uS5"/>
</dbReference>
<evidence type="ECO:0000256" key="5">
    <source>
        <dbReference type="PROSITE-ProRule" id="PRU00268"/>
    </source>
</evidence>
<dbReference type="Pfam" id="PF03719">
    <property type="entry name" value="Ribosomal_S5_C"/>
    <property type="match status" value="1"/>
</dbReference>
<dbReference type="GO" id="GO:0003735">
    <property type="term" value="F:structural constituent of ribosome"/>
    <property type="evidence" value="ECO:0007669"/>
    <property type="project" value="UniProtKB-UniRule"/>
</dbReference>
<dbReference type="GO" id="GO:0005840">
    <property type="term" value="C:ribosome"/>
    <property type="evidence" value="ECO:0007669"/>
    <property type="project" value="UniProtKB-KW"/>
</dbReference>
<dbReference type="SUPFAM" id="SSF54768">
    <property type="entry name" value="dsRNA-binding domain-like"/>
    <property type="match status" value="1"/>
</dbReference>
<proteinExistence type="inferred from homology"/>
<evidence type="ECO:0000256" key="4">
    <source>
        <dbReference type="ARBA" id="ARBA00023274"/>
    </source>
</evidence>
<dbReference type="GO" id="GO:0003723">
    <property type="term" value="F:RNA binding"/>
    <property type="evidence" value="ECO:0007669"/>
    <property type="project" value="InterPro"/>
</dbReference>
<comment type="similarity">
    <text evidence="2 6">Belongs to the universal ribosomal protein uS5 family.</text>
</comment>
<feature type="compositionally biased region" description="Low complexity" evidence="7">
    <location>
        <begin position="35"/>
        <end position="51"/>
    </location>
</feature>
<dbReference type="PANTHER" id="PTHR48277">
    <property type="entry name" value="MITOCHONDRIAL RIBOSOMAL PROTEIN S5"/>
    <property type="match status" value="1"/>
</dbReference>
<feature type="compositionally biased region" description="Acidic residues" evidence="7">
    <location>
        <begin position="202"/>
        <end position="218"/>
    </location>
</feature>
<accession>A0A7S3PAC5</accession>
<dbReference type="GO" id="GO:0006412">
    <property type="term" value="P:translation"/>
    <property type="evidence" value="ECO:0007669"/>
    <property type="project" value="InterPro"/>
</dbReference>
<feature type="region of interest" description="Disordered" evidence="7">
    <location>
        <begin position="35"/>
        <end position="79"/>
    </location>
</feature>
<keyword evidence="4 5" id="KW-0687">Ribonucleoprotein</keyword>
<name>A0A7S3PAC5_9STRA</name>
<dbReference type="InterPro" id="IPR005324">
    <property type="entry name" value="Ribosomal_uS5_C"/>
</dbReference>
<dbReference type="Gene3D" id="3.30.160.20">
    <property type="match status" value="1"/>
</dbReference>
<dbReference type="GO" id="GO:1990904">
    <property type="term" value="C:ribonucleoprotein complex"/>
    <property type="evidence" value="ECO:0007669"/>
    <property type="project" value="UniProtKB-UniRule"/>
</dbReference>
<evidence type="ECO:0000256" key="7">
    <source>
        <dbReference type="SAM" id="MobiDB-lite"/>
    </source>
</evidence>
<dbReference type="InterPro" id="IPR020568">
    <property type="entry name" value="Ribosomal_Su5_D2-typ_SF"/>
</dbReference>
<evidence type="ECO:0000256" key="3">
    <source>
        <dbReference type="ARBA" id="ARBA00022980"/>
    </source>
</evidence>
<keyword evidence="3 5" id="KW-0689">Ribosomal protein</keyword>
<dbReference type="GO" id="GO:0009507">
    <property type="term" value="C:chloroplast"/>
    <property type="evidence" value="ECO:0007669"/>
    <property type="project" value="UniProtKB-SubCell"/>
</dbReference>
<evidence type="ECO:0000313" key="9">
    <source>
        <dbReference type="EMBL" id="CAE0414722.1"/>
    </source>
</evidence>
<feature type="region of interest" description="Disordered" evidence="7">
    <location>
        <begin position="196"/>
        <end position="226"/>
    </location>
</feature>
<dbReference type="InterPro" id="IPR013810">
    <property type="entry name" value="Ribosomal_uS5_N"/>
</dbReference>
<dbReference type="EMBL" id="HBIM01015096">
    <property type="protein sequence ID" value="CAE0414722.1"/>
    <property type="molecule type" value="Transcribed_RNA"/>
</dbReference>
<evidence type="ECO:0000256" key="6">
    <source>
        <dbReference type="RuleBase" id="RU003823"/>
    </source>
</evidence>
<dbReference type="InterPro" id="IPR014721">
    <property type="entry name" value="Ribsml_uS5_D2-typ_fold_subgr"/>
</dbReference>
<dbReference type="Gene3D" id="3.30.230.10">
    <property type="match status" value="1"/>
</dbReference>
<dbReference type="AlphaFoldDB" id="A0A7S3PAC5"/>
<organism evidence="9">
    <name type="scientific">Amphora coffeiformis</name>
    <dbReference type="NCBI Taxonomy" id="265554"/>
    <lineage>
        <taxon>Eukaryota</taxon>
        <taxon>Sar</taxon>
        <taxon>Stramenopiles</taxon>
        <taxon>Ochrophyta</taxon>
        <taxon>Bacillariophyta</taxon>
        <taxon>Bacillariophyceae</taxon>
        <taxon>Bacillariophycidae</taxon>
        <taxon>Thalassiophysales</taxon>
        <taxon>Catenulaceae</taxon>
        <taxon>Amphora</taxon>
    </lineage>
</organism>
<comment type="subcellular location">
    <subcellularLocation>
        <location evidence="1">Plastid</location>
        <location evidence="1">Chloroplast</location>
    </subcellularLocation>
</comment>
<feature type="domain" description="S5 DRBM" evidence="8">
    <location>
        <begin position="233"/>
        <end position="296"/>
    </location>
</feature>
<evidence type="ECO:0000256" key="1">
    <source>
        <dbReference type="ARBA" id="ARBA00004229"/>
    </source>
</evidence>
<protein>
    <recommendedName>
        <fullName evidence="8">S5 DRBM domain-containing protein</fullName>
    </recommendedName>
</protein>